<keyword evidence="3" id="KW-1185">Reference proteome</keyword>
<sequence>MAAVSPQSYESAATACYDLSNKFQTVYETPQTVLLETSAMAGGYEAVKSWSKSHDDRAAALTMVATNFARALQRYGDILTASSHNWKSAEYTANRGPNKGNPPSLPTGIPSELPYGAGAVVGIASSGAYTNGLRTDWTELQDKVTTLVTGGQVPDGDTDKLARAAKMWKTFANSDPLEYGVAQLLTVASGLEQGFGTEVPKDIPNHVANLRKLAGKLREIRTTAHDIADAVEAHNAALTKMRADISTQFAAVVVVTAISIGRSMVNVKEPPTKGKTPSKQQSPSDEKAEIDIDFLNDAAWAIAGPANTFLATLSGLSFTTAALTNGDLLAIVALPVFIATNDPGKDVTFNDPRRPQLGSDGKYHVKEGDTEIKIEDPNNLARTITDIDRVENGVLWEEKSAVNAYDIDKWVEKQVEKKMTSYVDARQHIDGYEQAPIGLRFTTPGADPAFRSAVEAAVERTRAKNPGVQILLEWA</sequence>
<organism evidence="2 3">
    <name type="scientific">Nocardia halotolerans</name>
    <dbReference type="NCBI Taxonomy" id="1755878"/>
    <lineage>
        <taxon>Bacteria</taxon>
        <taxon>Bacillati</taxon>
        <taxon>Actinomycetota</taxon>
        <taxon>Actinomycetes</taxon>
        <taxon>Mycobacteriales</taxon>
        <taxon>Nocardiaceae</taxon>
        <taxon>Nocardia</taxon>
    </lineage>
</organism>
<dbReference type="EMBL" id="JBHSDL010000030">
    <property type="protein sequence ID" value="MFC4377416.1"/>
    <property type="molecule type" value="Genomic_DNA"/>
</dbReference>
<reference evidence="3" key="1">
    <citation type="journal article" date="2019" name="Int. J. Syst. Evol. Microbiol.">
        <title>The Global Catalogue of Microorganisms (GCM) 10K type strain sequencing project: providing services to taxonomists for standard genome sequencing and annotation.</title>
        <authorList>
            <consortium name="The Broad Institute Genomics Platform"/>
            <consortium name="The Broad Institute Genome Sequencing Center for Infectious Disease"/>
            <person name="Wu L."/>
            <person name="Ma J."/>
        </authorList>
    </citation>
    <scope>NUCLEOTIDE SEQUENCE [LARGE SCALE GENOMIC DNA]</scope>
    <source>
        <strain evidence="3">IBRC-M 10490</strain>
    </source>
</reference>
<accession>A0ABV8VNQ2</accession>
<gene>
    <name evidence="2" type="ORF">ACFO5K_25380</name>
</gene>
<feature type="region of interest" description="Disordered" evidence="1">
    <location>
        <begin position="267"/>
        <end position="287"/>
    </location>
</feature>
<proteinExistence type="predicted"/>
<evidence type="ECO:0000313" key="3">
    <source>
        <dbReference type="Proteomes" id="UP001595844"/>
    </source>
</evidence>
<dbReference type="Proteomes" id="UP001595844">
    <property type="component" value="Unassembled WGS sequence"/>
</dbReference>
<name>A0ABV8VNQ2_9NOCA</name>
<dbReference type="RefSeq" id="WP_378568038.1">
    <property type="nucleotide sequence ID" value="NZ_JBHSDL010000030.1"/>
</dbReference>
<evidence type="ECO:0000313" key="2">
    <source>
        <dbReference type="EMBL" id="MFC4377416.1"/>
    </source>
</evidence>
<comment type="caution">
    <text evidence="2">The sequence shown here is derived from an EMBL/GenBank/DDBJ whole genome shotgun (WGS) entry which is preliminary data.</text>
</comment>
<protein>
    <submittedName>
        <fullName evidence="2">Uncharacterized protein</fullName>
    </submittedName>
</protein>
<evidence type="ECO:0000256" key="1">
    <source>
        <dbReference type="SAM" id="MobiDB-lite"/>
    </source>
</evidence>